<accession>A0A8K0JM26</accession>
<evidence type="ECO:0000256" key="18">
    <source>
        <dbReference type="RuleBase" id="RU368001"/>
    </source>
</evidence>
<dbReference type="GO" id="GO:0006281">
    <property type="term" value="P:DNA repair"/>
    <property type="evidence" value="ECO:0007669"/>
    <property type="project" value="UniProtKB-UniRule"/>
</dbReference>
<feature type="domain" description="DBINO" evidence="22">
    <location>
        <begin position="1"/>
        <end position="75"/>
    </location>
</feature>
<dbReference type="GO" id="GO:0003677">
    <property type="term" value="F:DNA binding"/>
    <property type="evidence" value="ECO:0007669"/>
    <property type="project" value="UniProtKB-UniRule"/>
</dbReference>
<dbReference type="SMART" id="SM00490">
    <property type="entry name" value="HELICc"/>
    <property type="match status" value="1"/>
</dbReference>
<dbReference type="OrthoDB" id="372624at2759"/>
<keyword evidence="12" id="KW-0010">Activator</keyword>
<evidence type="ECO:0000256" key="8">
    <source>
        <dbReference type="ARBA" id="ARBA00022806"/>
    </source>
</evidence>
<dbReference type="SUPFAM" id="SSF52540">
    <property type="entry name" value="P-loop containing nucleoside triphosphate hydrolases"/>
    <property type="match status" value="2"/>
</dbReference>
<protein>
    <recommendedName>
        <fullName evidence="4 18">Chromatin-remodeling ATPase INO80</fullName>
        <ecNumber evidence="18">3.6.4.-</ecNumber>
    </recommendedName>
</protein>
<dbReference type="InterPro" id="IPR020838">
    <property type="entry name" value="DBINO"/>
</dbReference>
<dbReference type="PANTHER" id="PTHR45685:SF2">
    <property type="entry name" value="CHROMATIN-REMODELING ATPASE INO80"/>
    <property type="match status" value="1"/>
</dbReference>
<dbReference type="PROSITE" id="PS51192">
    <property type="entry name" value="HELICASE_ATP_BIND_1"/>
    <property type="match status" value="1"/>
</dbReference>
<dbReference type="GO" id="GO:0031011">
    <property type="term" value="C:Ino80 complex"/>
    <property type="evidence" value="ECO:0007669"/>
    <property type="project" value="UniProtKB-UniRule"/>
</dbReference>
<dbReference type="PROSITE" id="PS51413">
    <property type="entry name" value="DBINO"/>
    <property type="match status" value="1"/>
</dbReference>
<dbReference type="FunFam" id="3.40.50.10810:FF:000051">
    <property type="entry name" value="Helicase SWR1"/>
    <property type="match status" value="1"/>
</dbReference>
<comment type="function">
    <text evidence="16">Catalytic component of the SWR1 complex which mediates the ATP-dependent exchange of histone H2A for the H2A variant HZT1 leading to transcriptional regulation of selected genes by chromatin remodeling.</text>
</comment>
<comment type="subunit">
    <text evidence="3">Component of the SWR1 chromatin-remodeling complex.</text>
</comment>
<evidence type="ECO:0000256" key="12">
    <source>
        <dbReference type="ARBA" id="ARBA00023159"/>
    </source>
</evidence>
<keyword evidence="10" id="KW-0805">Transcription regulation</keyword>
<dbReference type="Pfam" id="PF00271">
    <property type="entry name" value="Helicase_C"/>
    <property type="match status" value="1"/>
</dbReference>
<evidence type="ECO:0000259" key="22">
    <source>
        <dbReference type="PROSITE" id="PS51413"/>
    </source>
</evidence>
<comment type="catalytic activity">
    <reaction evidence="17">
        <text>ATP + H2O = ADP + phosphate + H(+)</text>
        <dbReference type="Rhea" id="RHEA:13065"/>
        <dbReference type="ChEBI" id="CHEBI:15377"/>
        <dbReference type="ChEBI" id="CHEBI:15378"/>
        <dbReference type="ChEBI" id="CHEBI:30616"/>
        <dbReference type="ChEBI" id="CHEBI:43474"/>
        <dbReference type="ChEBI" id="CHEBI:456216"/>
        <dbReference type="EC" id="3.6.4.12"/>
    </reaction>
</comment>
<dbReference type="GO" id="GO:0003678">
    <property type="term" value="F:DNA helicase activity"/>
    <property type="evidence" value="ECO:0007669"/>
    <property type="project" value="UniProtKB-EC"/>
</dbReference>
<dbReference type="GO" id="GO:0042393">
    <property type="term" value="F:histone binding"/>
    <property type="evidence" value="ECO:0007669"/>
    <property type="project" value="TreeGrafter"/>
</dbReference>
<reference evidence="23" key="1">
    <citation type="submission" date="2020-04" db="EMBL/GenBank/DDBJ databases">
        <title>Analysis of mating type loci in Filobasidium floriforme.</title>
        <authorList>
            <person name="Nowrousian M."/>
        </authorList>
    </citation>
    <scope>NUCLEOTIDE SEQUENCE</scope>
    <source>
        <strain evidence="23">CBS 6242</strain>
    </source>
</reference>
<dbReference type="EC" id="3.6.4.-" evidence="18"/>
<dbReference type="Pfam" id="PF00176">
    <property type="entry name" value="SNF2-rel_dom"/>
    <property type="match status" value="1"/>
</dbReference>
<sequence>MLSANLFFLFRQAAAYWKKNEKEEIEQRKRAEREAIEKAKADEAAREKARAAKRLQFLLDSGETYSKLMLKKIKTDDAMDSNDTAVDPNTMGPDAEDDMDIDEDFDEADIEVNEDVAKQRAAARARAIMGKKRREAAAFDKQVQAERQAAMAAKGNVDEQLTSESLDFQNPLGAGVRSTVTQPKMLQAQLKEYQVKGLSWLAHLYENGINGILADEMGLGKTIQSISLLAWLAETQNIWGPFLVVAPTSTVHNWQQELTRFVPKLKAIPYWGKPSDRQVLRRDWNRKSIVYTEDAPFHLVVTSYDMAVQDHAYFHKVRWQYMILDEAQAVKNSSSLRWTTLLSLKTRNRLLLTGTPIQNSMTELWALLHFIMPDLFTSLTDFTEWFSKGIEGVAGQGDSTLGTQQLRRLHDVLRPFMLRRIKKNVQSELGDKIEKDILVDLSSRQKAMYRMLRSDASIKAFLAQASAGSDSAAKTNVLLNIVMQFRKVCNHPDLFQRPDVVSPLAFGTFSGSGELIRQKELYCPDSCRNPIEFSLPKLIWEDGGILSRPGEKSLAGFDTRYLKNLFNIWSPVNAPLPTAGWKYDRNSLFEDPEEQRLPGYYQFFKIDTKQAPRPAIDVLHDRSFLTRKEARFVVEDAVAPPVHMTCASRSFIVNQEQQRLSEADRLILFGLPGPLADDEVLLEKARESVPNLPPLGLIGESPTQQLPLPSMAFPNAKRLMVDSAKLLRMDLLLRELKEGGHRVLVYFQMTKMMDLFEEFLSYRQHRYVRLDGSTQLGERRDMVNAYQTNPDIFVFMLSTRAGGLGINLTAADTVIFYEHDWNPSNDSQAMDRAHRVGQTRQVTVYRLICKGTVEERMLHLARNKKDVQDIVVGNKSVAEVNSGKEIVSMLLDDEDDTGALAGGFSRGHGMATDVGNPLFGGGGDQDDDNFFGNAVKKQAVVEDAAGDKPAKAKKRKTAAVTVDEDGVEIKPKRVRKKKADVEEGGEGESTRHLIQYYATERRSALTRKTFFLYLQHRQS</sequence>
<dbReference type="InterPro" id="IPR038718">
    <property type="entry name" value="SNF2-like_sf"/>
</dbReference>
<dbReference type="InterPro" id="IPR001650">
    <property type="entry name" value="Helicase_C-like"/>
</dbReference>
<dbReference type="Gene3D" id="3.40.50.300">
    <property type="entry name" value="P-loop containing nucleotide triphosphate hydrolases"/>
    <property type="match status" value="1"/>
</dbReference>
<evidence type="ECO:0000256" key="5">
    <source>
        <dbReference type="ARBA" id="ARBA00022741"/>
    </source>
</evidence>
<evidence type="ECO:0000313" key="24">
    <source>
        <dbReference type="Proteomes" id="UP000812966"/>
    </source>
</evidence>
<comment type="similarity">
    <text evidence="2">Belongs to the SNF2/RAD54 helicase family. SWR1 subfamily.</text>
</comment>
<dbReference type="InterPro" id="IPR014001">
    <property type="entry name" value="Helicase_ATP-bd"/>
</dbReference>
<dbReference type="AlphaFoldDB" id="A0A8K0JM26"/>
<gene>
    <name evidence="23" type="ORF">FFLO_02741</name>
</gene>
<dbReference type="GO" id="GO:0005524">
    <property type="term" value="F:ATP binding"/>
    <property type="evidence" value="ECO:0007669"/>
    <property type="project" value="UniProtKB-UniRule"/>
</dbReference>
<organism evidence="23 24">
    <name type="scientific">Filobasidium floriforme</name>
    <dbReference type="NCBI Taxonomy" id="5210"/>
    <lineage>
        <taxon>Eukaryota</taxon>
        <taxon>Fungi</taxon>
        <taxon>Dikarya</taxon>
        <taxon>Basidiomycota</taxon>
        <taxon>Agaricomycotina</taxon>
        <taxon>Tremellomycetes</taxon>
        <taxon>Filobasidiales</taxon>
        <taxon>Filobasidiaceae</taxon>
        <taxon>Filobasidium</taxon>
    </lineage>
</organism>
<evidence type="ECO:0000256" key="13">
    <source>
        <dbReference type="ARBA" id="ARBA00023163"/>
    </source>
</evidence>
<comment type="caution">
    <text evidence="23">The sequence shown here is derived from an EMBL/GenBank/DDBJ whole genome shotgun (WGS) entry which is preliminary data.</text>
</comment>
<dbReference type="PANTHER" id="PTHR45685">
    <property type="entry name" value="HELICASE SRCAP-RELATED"/>
    <property type="match status" value="1"/>
</dbReference>
<evidence type="ECO:0000256" key="4">
    <source>
        <dbReference type="ARBA" id="ARBA00019805"/>
    </source>
</evidence>
<dbReference type="Proteomes" id="UP000812966">
    <property type="component" value="Unassembled WGS sequence"/>
</dbReference>
<keyword evidence="15" id="KW-0539">Nucleus</keyword>
<evidence type="ECO:0000256" key="16">
    <source>
        <dbReference type="ARBA" id="ARBA00037570"/>
    </source>
</evidence>
<dbReference type="InterPro" id="IPR050520">
    <property type="entry name" value="INO80/SWR1_helicase"/>
</dbReference>
<keyword evidence="7 18" id="KW-0378">Hydrolase</keyword>
<evidence type="ECO:0000256" key="14">
    <source>
        <dbReference type="ARBA" id="ARBA00023204"/>
    </source>
</evidence>
<evidence type="ECO:0000256" key="2">
    <source>
        <dbReference type="ARBA" id="ARBA00009220"/>
    </source>
</evidence>
<keyword evidence="8" id="KW-0347">Helicase</keyword>
<dbReference type="Pfam" id="PF13892">
    <property type="entry name" value="DBINO"/>
    <property type="match status" value="1"/>
</dbReference>
<evidence type="ECO:0000256" key="1">
    <source>
        <dbReference type="ARBA" id="ARBA00004123"/>
    </source>
</evidence>
<comment type="function">
    <text evidence="18">ATPase component of the INO80 complex which remodels chromatin by shifting nucleosomes and is involved in DNA repair.</text>
</comment>
<evidence type="ECO:0000256" key="11">
    <source>
        <dbReference type="ARBA" id="ARBA00023125"/>
    </source>
</evidence>
<evidence type="ECO:0000256" key="6">
    <source>
        <dbReference type="ARBA" id="ARBA00022763"/>
    </source>
</evidence>
<proteinExistence type="inferred from homology"/>
<evidence type="ECO:0000259" key="21">
    <source>
        <dbReference type="PROSITE" id="PS51194"/>
    </source>
</evidence>
<name>A0A8K0JM26_9TREE</name>
<dbReference type="InterPro" id="IPR027417">
    <property type="entry name" value="P-loop_NTPase"/>
</dbReference>
<keyword evidence="14 18" id="KW-0234">DNA repair</keyword>
<dbReference type="PROSITE" id="PS51194">
    <property type="entry name" value="HELICASE_CTER"/>
    <property type="match status" value="1"/>
</dbReference>
<evidence type="ECO:0000259" key="20">
    <source>
        <dbReference type="PROSITE" id="PS51192"/>
    </source>
</evidence>
<feature type="domain" description="Helicase ATP-binding" evidence="20">
    <location>
        <begin position="202"/>
        <end position="374"/>
    </location>
</feature>
<feature type="coiled-coil region" evidence="19">
    <location>
        <begin position="18"/>
        <end position="61"/>
    </location>
</feature>
<keyword evidence="13" id="KW-0804">Transcription</keyword>
<keyword evidence="11 18" id="KW-0238">DNA-binding</keyword>
<evidence type="ECO:0000256" key="15">
    <source>
        <dbReference type="ARBA" id="ARBA00023242"/>
    </source>
</evidence>
<comment type="subcellular location">
    <subcellularLocation>
        <location evidence="1 18">Nucleus</location>
    </subcellularLocation>
</comment>
<dbReference type="InterPro" id="IPR049730">
    <property type="entry name" value="SNF2/RAD54-like_C"/>
</dbReference>
<keyword evidence="24" id="KW-1185">Reference proteome</keyword>
<dbReference type="GO" id="GO:0006338">
    <property type="term" value="P:chromatin remodeling"/>
    <property type="evidence" value="ECO:0007669"/>
    <property type="project" value="UniProtKB-UniRule"/>
</dbReference>
<feature type="domain" description="Helicase C-terminal" evidence="21">
    <location>
        <begin position="728"/>
        <end position="888"/>
    </location>
</feature>
<evidence type="ECO:0000256" key="3">
    <source>
        <dbReference type="ARBA" id="ARBA00011826"/>
    </source>
</evidence>
<evidence type="ECO:0000256" key="9">
    <source>
        <dbReference type="ARBA" id="ARBA00022840"/>
    </source>
</evidence>
<evidence type="ECO:0000256" key="17">
    <source>
        <dbReference type="ARBA" id="ARBA00047995"/>
    </source>
</evidence>
<keyword evidence="5" id="KW-0547">Nucleotide-binding</keyword>
<dbReference type="CDD" id="cd18793">
    <property type="entry name" value="SF2_C_SNF"/>
    <property type="match status" value="1"/>
</dbReference>
<dbReference type="EMBL" id="JABELV010000045">
    <property type="protein sequence ID" value="KAG7561840.1"/>
    <property type="molecule type" value="Genomic_DNA"/>
</dbReference>
<evidence type="ECO:0000256" key="7">
    <source>
        <dbReference type="ARBA" id="ARBA00022801"/>
    </source>
</evidence>
<keyword evidence="9 18" id="KW-0067">ATP-binding</keyword>
<keyword evidence="19" id="KW-0175">Coiled coil</keyword>
<comment type="subunit">
    <text evidence="18">Component of the INO80 chromatin-remodeling complex.</text>
</comment>
<keyword evidence="6 18" id="KW-0227">DNA damage</keyword>
<dbReference type="InterPro" id="IPR000330">
    <property type="entry name" value="SNF2_N"/>
</dbReference>
<evidence type="ECO:0000313" key="23">
    <source>
        <dbReference type="EMBL" id="KAG7561840.1"/>
    </source>
</evidence>
<dbReference type="Gene3D" id="3.40.50.10810">
    <property type="entry name" value="Tandem AAA-ATPase domain"/>
    <property type="match status" value="1"/>
</dbReference>
<dbReference type="GO" id="GO:0016887">
    <property type="term" value="F:ATP hydrolysis activity"/>
    <property type="evidence" value="ECO:0007669"/>
    <property type="project" value="TreeGrafter"/>
</dbReference>
<evidence type="ECO:0000256" key="19">
    <source>
        <dbReference type="SAM" id="Coils"/>
    </source>
</evidence>
<evidence type="ECO:0000256" key="10">
    <source>
        <dbReference type="ARBA" id="ARBA00023015"/>
    </source>
</evidence>
<comment type="domain">
    <text evidence="18">The DBINO region is involved in binding to DNA.</text>
</comment>
<dbReference type="SMART" id="SM00487">
    <property type="entry name" value="DEXDc"/>
    <property type="match status" value="1"/>
</dbReference>